<evidence type="ECO:0000313" key="2">
    <source>
        <dbReference type="EMBL" id="MBB3873553.1"/>
    </source>
</evidence>
<reference evidence="2 3" key="1">
    <citation type="submission" date="2020-08" db="EMBL/GenBank/DDBJ databases">
        <title>Genomic Encyclopedia of Type Strains, Phase IV (KMG-IV): sequencing the most valuable type-strain genomes for metagenomic binning, comparative biology and taxonomic classification.</title>
        <authorList>
            <person name="Goeker M."/>
        </authorList>
    </citation>
    <scope>NUCLEOTIDE SEQUENCE [LARGE SCALE GENOMIC DNA]</scope>
    <source>
        <strain evidence="2 3">DSM 14878</strain>
    </source>
</reference>
<name>A0A7W6F176_9CAUL</name>
<organism evidence="2 3">
    <name type="scientific">Brevundimonas mediterranea</name>
    <dbReference type="NCBI Taxonomy" id="74329"/>
    <lineage>
        <taxon>Bacteria</taxon>
        <taxon>Pseudomonadati</taxon>
        <taxon>Pseudomonadota</taxon>
        <taxon>Alphaproteobacteria</taxon>
        <taxon>Caulobacterales</taxon>
        <taxon>Caulobacteraceae</taxon>
        <taxon>Brevundimonas</taxon>
    </lineage>
</organism>
<dbReference type="AlphaFoldDB" id="A0A7W6F176"/>
<sequence length="322" mass="33677">MMRLGSVLMLGLLVALNASLAAAQEQVGDLDWRPQVAVPAYTADGPLIRVDQGHGSLQTIDGRYAGFAALMRADGYGVEAGRGRLDAPGALDGVAVLVIANAASPENGSRVSAFDEAEIEAMARWVALGGSLLLAVDHAPHGTAAEALGARFGVTMGKGYAFQSVRNDVTANLVFPRQALGDHPIIAGRGGGEGVQIVNTFTGQSLKGPDGSTVLLAMSDNAFEAPDLATLQAIRQRLRAGEDVDVVTAELARPALPAQGLAFPFGAGRVVVLGEAGMLTAQIVRFPDQPDREPYHFGLNTGGHDDQQFALNLMHWLSRLIP</sequence>
<evidence type="ECO:0000313" key="3">
    <source>
        <dbReference type="Proteomes" id="UP000532936"/>
    </source>
</evidence>
<protein>
    <recommendedName>
        <fullName evidence="4">DUF4350 domain-containing protein</fullName>
    </recommendedName>
</protein>
<dbReference type="InterPro" id="IPR029062">
    <property type="entry name" value="Class_I_gatase-like"/>
</dbReference>
<feature type="chain" id="PRO_5030618378" description="DUF4350 domain-containing protein" evidence="1">
    <location>
        <begin position="24"/>
        <end position="322"/>
    </location>
</feature>
<dbReference type="EMBL" id="JACIDA010000003">
    <property type="protein sequence ID" value="MBB3873553.1"/>
    <property type="molecule type" value="Genomic_DNA"/>
</dbReference>
<dbReference type="Proteomes" id="UP000532936">
    <property type="component" value="Unassembled WGS sequence"/>
</dbReference>
<comment type="caution">
    <text evidence="2">The sequence shown here is derived from an EMBL/GenBank/DDBJ whole genome shotgun (WGS) entry which is preliminary data.</text>
</comment>
<evidence type="ECO:0008006" key="4">
    <source>
        <dbReference type="Google" id="ProtNLM"/>
    </source>
</evidence>
<accession>A0A7W6F176</accession>
<proteinExistence type="predicted"/>
<keyword evidence="1" id="KW-0732">Signal</keyword>
<dbReference type="RefSeq" id="WP_183198413.1">
    <property type="nucleotide sequence ID" value="NZ_JACIDA010000003.1"/>
</dbReference>
<feature type="signal peptide" evidence="1">
    <location>
        <begin position="1"/>
        <end position="23"/>
    </location>
</feature>
<gene>
    <name evidence="2" type="ORF">GGR11_003115</name>
</gene>
<dbReference type="SUPFAM" id="SSF52317">
    <property type="entry name" value="Class I glutamine amidotransferase-like"/>
    <property type="match status" value="1"/>
</dbReference>
<evidence type="ECO:0000256" key="1">
    <source>
        <dbReference type="SAM" id="SignalP"/>
    </source>
</evidence>